<accession>A0ABY9JL58</accession>
<evidence type="ECO:0000313" key="10">
    <source>
        <dbReference type="Proteomes" id="UP001224433"/>
    </source>
</evidence>
<dbReference type="SUPFAM" id="SSF48230">
    <property type="entry name" value="Chondroitin AC/alginate lyase"/>
    <property type="match status" value="1"/>
</dbReference>
<dbReference type="Gene3D" id="2.70.98.70">
    <property type="match status" value="1"/>
</dbReference>
<dbReference type="InterPro" id="IPR052447">
    <property type="entry name" value="Dermatan-Sulfate_Isomerase"/>
</dbReference>
<proteinExistence type="predicted"/>
<dbReference type="RefSeq" id="WP_147960610.1">
    <property type="nucleotide sequence ID" value="NZ_CP120983.1"/>
</dbReference>
<reference evidence="9 10" key="1">
    <citation type="submission" date="2023-03" db="EMBL/GenBank/DDBJ databases">
        <title>Isolation and description of six Streptomyces strains from soil environments, able to metabolize different microbial glucans.</title>
        <authorList>
            <person name="Widen T."/>
            <person name="Larsbrink J."/>
        </authorList>
    </citation>
    <scope>NUCLEOTIDE SEQUENCE [LARGE SCALE GENOMIC DNA]</scope>
    <source>
        <strain evidence="9 10">Alt3</strain>
    </source>
</reference>
<keyword evidence="4" id="KW-1133">Transmembrane helix</keyword>
<gene>
    <name evidence="9" type="ORF">P8A20_34985</name>
</gene>
<keyword evidence="6" id="KW-0325">Glycoprotein</keyword>
<evidence type="ECO:0000256" key="1">
    <source>
        <dbReference type="ARBA" id="ARBA00004141"/>
    </source>
</evidence>
<comment type="subcellular location">
    <subcellularLocation>
        <location evidence="1">Membrane</location>
        <topology evidence="1">Multi-pass membrane protein</topology>
    </subcellularLocation>
</comment>
<evidence type="ECO:0000256" key="6">
    <source>
        <dbReference type="ARBA" id="ARBA00023180"/>
    </source>
</evidence>
<organism evidence="9 10">
    <name type="scientific">Streptomyces glycanivorans</name>
    <dbReference type="NCBI Taxonomy" id="3033808"/>
    <lineage>
        <taxon>Bacteria</taxon>
        <taxon>Bacillati</taxon>
        <taxon>Actinomycetota</taxon>
        <taxon>Actinomycetes</taxon>
        <taxon>Kitasatosporales</taxon>
        <taxon>Streptomycetaceae</taxon>
        <taxon>Streptomyces</taxon>
    </lineage>
</organism>
<dbReference type="Proteomes" id="UP001224433">
    <property type="component" value="Chromosome"/>
</dbReference>
<evidence type="ECO:0000313" key="9">
    <source>
        <dbReference type="EMBL" id="WLQ68451.1"/>
    </source>
</evidence>
<sequence>MLLSATPPPGPRPAQELRLREEAARHRGLTPPRTHPLASVTWLGPAASNPALAYRTTGDRAHLDESRRWIEAAVRLPHWGRAHMPDHDLDAGWLLHHLSLAYRWIGDELPDGTRALLRYKLLLQGRRMYEFAVASEGSWWSSSYWQNHNWICHAGLATAGYVLGKEEWTERARDNLGTVLDLMPQDGSHAEGVVYWRYGVPFLAIHLDLLQEAEGIDWWGRGGFLSSTFRYRLHQTAPGFAFNVDHGDCHDRRSGHSAGLYYRLAAQYGIAEAQWMGDLASGELLWQEAAESGVRPGILPEAYLEYLWYDPSVEAARPTETHAFFPDLGLLTARTGWDDDATLVSFKASPGGGRTAWETSAKHRAELGWETLNQGHHHPDSGSFVLVAQGEFLAVDEGYSNRKRAAHHNLLLVDGQGYADEDRYHVYEGIPYERQAGQRDVLADAEGGWAHATAEIAAMYDPALGLRRLDRTLVFTPSGRLVLLDLAEAEEERAWTFLLQTDRPAELGPGGEALIRSGKATALLQRFAPSDAAVGCEVTEVEANPTSSTPELRLTRTLHTLRATTPRSAEGAFLTALTPGGSPGGPPDGPPGGSPAGSPRGERITCDEGFGVRFTDTRETVLLSPVGRRVRTEAVDAHAAAVLLGPDGTPYTVGCTRLEVDGRVLLDVSEPYTGKVG</sequence>
<keyword evidence="2" id="KW-0812">Transmembrane</keyword>
<evidence type="ECO:0000256" key="5">
    <source>
        <dbReference type="ARBA" id="ARBA00023136"/>
    </source>
</evidence>
<feature type="region of interest" description="Disordered" evidence="8">
    <location>
        <begin position="574"/>
        <end position="602"/>
    </location>
</feature>
<evidence type="ECO:0000256" key="3">
    <source>
        <dbReference type="ARBA" id="ARBA00022729"/>
    </source>
</evidence>
<dbReference type="PANTHER" id="PTHR15532:SF5">
    <property type="entry name" value="SULFOTRANSFERASE DOMAIN-CONTAINING PROTEIN"/>
    <property type="match status" value="1"/>
</dbReference>
<protein>
    <submittedName>
        <fullName evidence="9">Heparinase II/III family protein</fullName>
    </submittedName>
</protein>
<keyword evidence="10" id="KW-1185">Reference proteome</keyword>
<dbReference type="InterPro" id="IPR008929">
    <property type="entry name" value="Chondroitin_lyas"/>
</dbReference>
<keyword evidence="5" id="KW-0472">Membrane</keyword>
<dbReference type="Gene3D" id="1.50.10.100">
    <property type="entry name" value="Chondroitin AC/alginate lyase"/>
    <property type="match status" value="1"/>
</dbReference>
<keyword evidence="7" id="KW-0413">Isomerase</keyword>
<dbReference type="EMBL" id="CP120983">
    <property type="protein sequence ID" value="WLQ68451.1"/>
    <property type="molecule type" value="Genomic_DNA"/>
</dbReference>
<evidence type="ECO:0000256" key="7">
    <source>
        <dbReference type="ARBA" id="ARBA00023235"/>
    </source>
</evidence>
<evidence type="ECO:0000256" key="2">
    <source>
        <dbReference type="ARBA" id="ARBA00022692"/>
    </source>
</evidence>
<keyword evidence="3" id="KW-0732">Signal</keyword>
<evidence type="ECO:0000256" key="4">
    <source>
        <dbReference type="ARBA" id="ARBA00022989"/>
    </source>
</evidence>
<evidence type="ECO:0000256" key="8">
    <source>
        <dbReference type="SAM" id="MobiDB-lite"/>
    </source>
</evidence>
<dbReference type="PANTHER" id="PTHR15532">
    <property type="match status" value="1"/>
</dbReference>
<feature type="compositionally biased region" description="Pro residues" evidence="8">
    <location>
        <begin position="584"/>
        <end position="593"/>
    </location>
</feature>
<name>A0ABY9JL58_9ACTN</name>